<dbReference type="InterPro" id="IPR051336">
    <property type="entry name" value="RhoGEF_Guanine_NuclExch_SF"/>
</dbReference>
<dbReference type="EMBL" id="AJWK01030926">
    <property type="status" value="NOT_ANNOTATED_CDS"/>
    <property type="molecule type" value="Genomic_DNA"/>
</dbReference>
<sequence length="1098" mass="127636">MGHYSDFEEDDEVEEASPLPVIEVKNTEIYEDISQQYEQDYDGYSDSTFDSSDSEDDDNYLQVPQQVRPASQDSISTRVVLLADELIKTEETYVDVLRRGIEGYTKVFKGELPMSLRGRENIIFGNLRRIFEFHAETLLPSLRDCFGDVEKIARVFMKYISEEYFYCYVLYAMNCSRAKKICEDHESFFAKSMEEVGDRLGILSLLLQPIQRIPRYKLLLENILEELGKNIEGSAEVKIPTCGNFSCMEGCYEINLTHQGKFRDFEAFEFHDNDAGRRFRGHVFLFEKCIVYTENKGPDNKPHISTEGTMHLLNLVFCRMRVVLLADELIKTEETYVDVLRRGIEGYTKVFKGELPMSLRGRENIIFGNLRRISEFHAETLLPSLRDCFGDVEKIARVFMKYISEEYFYCYVLYAMNCSRAKKICEDHESFFAKSMEEVGDRLGILSLLLQPIQRIPRYKLLLENILEELGKNIEGSAEVKSQLAETSRAWKAVTKLADCINSSMNVMDITECFEINLTHQGKFRDFEAFEFHDNDAGRRFRGHVFLFEKCIVYTENKGPDNKPTYLYRGHYAFAKLGILQDINRGKISLFRDRLGQKQLDIYGPSPAISKWSDHITHVLMEFANEEKLKNSRGRVNRQSYKSVVPEFRNSTRGSIMSNLSIASSSSGYRSSQSSRDLDLDSRRTTWYENKNLQRLLNSEKHYVSMLYTYKKKLVDHLPEDVRQNIGGYIQCLEAICEMHRDRFLPKLRECDMDVEEICNLFNDFISDGSLGIYMTYATELMSVQQTLLDYNVKFCSKKRLLNSEKHYVSMLYTYKKKLVDHLPEDVRQNIGGYIQCLEAICEMHRDRFLPKLRECDMDVEEICNLFNDFISDGSLGIYMTYATELMSVQQTLLDYNVKFCSKKTQTALMSEDVEAGIKVFLQLPIKRLSAYEAAIHFILECFFSEGINTMSSIFKVAAVLEAELNNLTKSVENNAKVFTCSDFRMSRRSVGFVRYADNVAARAFGTWNYCVLLMERQVVCCKVKQDQESSYFTSVLFHTSYDNLLLRESKLNANRLKFCIKTGDQAVYPLIFRTQDKKQLFMRKFTEFYRHSVTSRK</sequence>
<dbReference type="VEuPathDB" id="VectorBase:LLONM1_006128"/>
<dbReference type="Gene3D" id="2.30.29.30">
    <property type="entry name" value="Pleckstrin-homology domain (PH domain)/Phosphotyrosine-binding domain (PTB)"/>
    <property type="match status" value="1"/>
</dbReference>
<feature type="domain" description="DH" evidence="3">
    <location>
        <begin position="321"/>
        <end position="504"/>
    </location>
</feature>
<dbReference type="VEuPathDB" id="VectorBase:LLOJ009035"/>
<evidence type="ECO:0000313" key="4">
    <source>
        <dbReference type="EnsemblMetazoa" id="LLOJ009035-PA"/>
    </source>
</evidence>
<dbReference type="GO" id="GO:0005737">
    <property type="term" value="C:cytoplasm"/>
    <property type="evidence" value="ECO:0007669"/>
    <property type="project" value="TreeGrafter"/>
</dbReference>
<dbReference type="EMBL" id="AJWK01030924">
    <property type="status" value="NOT_ANNOTATED_CDS"/>
    <property type="molecule type" value="Genomic_DNA"/>
</dbReference>
<dbReference type="Proteomes" id="UP000092461">
    <property type="component" value="Unassembled WGS sequence"/>
</dbReference>
<dbReference type="PROSITE" id="PS50010">
    <property type="entry name" value="DH_2"/>
    <property type="match status" value="4"/>
</dbReference>
<dbReference type="EMBL" id="AJWK01030925">
    <property type="status" value="NOT_ANNOTATED_CDS"/>
    <property type="molecule type" value="Genomic_DNA"/>
</dbReference>
<protein>
    <recommendedName>
        <fullName evidence="3">DH domain-containing protein</fullName>
    </recommendedName>
</protein>
<feature type="domain" description="DH" evidence="3">
    <location>
        <begin position="801"/>
        <end position="973"/>
    </location>
</feature>
<dbReference type="SUPFAM" id="SSF50729">
    <property type="entry name" value="PH domain-like"/>
    <property type="match status" value="1"/>
</dbReference>
<dbReference type="Gene3D" id="1.20.900.10">
    <property type="entry name" value="Dbl homology (DH) domain"/>
    <property type="match status" value="4"/>
</dbReference>
<feature type="domain" description="DH" evidence="3">
    <location>
        <begin position="688"/>
        <end position="777"/>
    </location>
</feature>
<organism evidence="4 5">
    <name type="scientific">Lutzomyia longipalpis</name>
    <name type="common">Sand fly</name>
    <dbReference type="NCBI Taxonomy" id="7200"/>
    <lineage>
        <taxon>Eukaryota</taxon>
        <taxon>Metazoa</taxon>
        <taxon>Ecdysozoa</taxon>
        <taxon>Arthropoda</taxon>
        <taxon>Hexapoda</taxon>
        <taxon>Insecta</taxon>
        <taxon>Pterygota</taxon>
        <taxon>Neoptera</taxon>
        <taxon>Endopterygota</taxon>
        <taxon>Diptera</taxon>
        <taxon>Nematocera</taxon>
        <taxon>Psychodoidea</taxon>
        <taxon>Psychodidae</taxon>
        <taxon>Lutzomyia</taxon>
        <taxon>Lutzomyia</taxon>
    </lineage>
</organism>
<dbReference type="SMART" id="SM00325">
    <property type="entry name" value="RhoGEF"/>
    <property type="match status" value="2"/>
</dbReference>
<dbReference type="InterPro" id="IPR055251">
    <property type="entry name" value="SOS1_NGEF_PH"/>
</dbReference>
<evidence type="ECO:0000259" key="3">
    <source>
        <dbReference type="PROSITE" id="PS50010"/>
    </source>
</evidence>
<dbReference type="EMBL" id="AJWK01030927">
    <property type="status" value="NOT_ANNOTATED_CDS"/>
    <property type="molecule type" value="Genomic_DNA"/>
</dbReference>
<keyword evidence="5" id="KW-1185">Reference proteome</keyword>
<name>A0A1B0GKQ6_LUTLO</name>
<dbReference type="SUPFAM" id="SSF48065">
    <property type="entry name" value="DBL homology domain (DH-domain)"/>
    <property type="match status" value="4"/>
</dbReference>
<reference evidence="4" key="1">
    <citation type="submission" date="2020-05" db="UniProtKB">
        <authorList>
            <consortium name="EnsemblMetazoa"/>
        </authorList>
    </citation>
    <scope>IDENTIFICATION</scope>
    <source>
        <strain evidence="4">Jacobina</strain>
    </source>
</reference>
<evidence type="ECO:0000313" key="5">
    <source>
        <dbReference type="Proteomes" id="UP000092461"/>
    </source>
</evidence>
<evidence type="ECO:0000256" key="2">
    <source>
        <dbReference type="SAM" id="MobiDB-lite"/>
    </source>
</evidence>
<keyword evidence="1" id="KW-0344">Guanine-nucleotide releasing factor</keyword>
<dbReference type="GO" id="GO:0005085">
    <property type="term" value="F:guanyl-nucleotide exchange factor activity"/>
    <property type="evidence" value="ECO:0007669"/>
    <property type="project" value="UniProtKB-KW"/>
</dbReference>
<proteinExistence type="predicted"/>
<dbReference type="InterPro" id="IPR000219">
    <property type="entry name" value="DH_dom"/>
</dbReference>
<dbReference type="Pfam" id="PF22697">
    <property type="entry name" value="SOS1_NGEF_PH"/>
    <property type="match status" value="1"/>
</dbReference>
<feature type="domain" description="DH" evidence="3">
    <location>
        <begin position="78"/>
        <end position="225"/>
    </location>
</feature>
<dbReference type="Pfam" id="PF00621">
    <property type="entry name" value="RhoGEF"/>
    <property type="match status" value="3"/>
</dbReference>
<dbReference type="EnsemblMetazoa" id="LLOJ009035-RA">
    <property type="protein sequence ID" value="LLOJ009035-PA"/>
    <property type="gene ID" value="LLOJ009035"/>
</dbReference>
<feature type="compositionally biased region" description="Low complexity" evidence="2">
    <location>
        <begin position="42"/>
        <end position="51"/>
    </location>
</feature>
<dbReference type="PANTHER" id="PTHR22826">
    <property type="entry name" value="RHO GUANINE EXCHANGE FACTOR-RELATED"/>
    <property type="match status" value="1"/>
</dbReference>
<dbReference type="AlphaFoldDB" id="A0A1B0GKQ6"/>
<feature type="region of interest" description="Disordered" evidence="2">
    <location>
        <begin position="35"/>
        <end position="59"/>
    </location>
</feature>
<dbReference type="EMBL" id="AJWK01030928">
    <property type="status" value="NOT_ANNOTATED_CDS"/>
    <property type="molecule type" value="Genomic_DNA"/>
</dbReference>
<accession>A0A1B0GKQ6</accession>
<dbReference type="InterPro" id="IPR011993">
    <property type="entry name" value="PH-like_dom_sf"/>
</dbReference>
<dbReference type="PANTHER" id="PTHR22826:SF209">
    <property type="entry name" value="DH DOMAIN-CONTAINING PROTEIN"/>
    <property type="match status" value="1"/>
</dbReference>
<dbReference type="InterPro" id="IPR035899">
    <property type="entry name" value="DBL_dom_sf"/>
</dbReference>
<evidence type="ECO:0000256" key="1">
    <source>
        <dbReference type="ARBA" id="ARBA00022658"/>
    </source>
</evidence>
<feature type="region of interest" description="Disordered" evidence="2">
    <location>
        <begin position="1"/>
        <end position="21"/>
    </location>
</feature>